<dbReference type="EMBL" id="CABWIC010000011">
    <property type="protein sequence ID" value="VWL97949.1"/>
    <property type="molecule type" value="Genomic_DNA"/>
</dbReference>
<sequence length="210" mass="23387">MIKAVLFDKDGVLMDSEAEYERRRQIFFSERGIDASGFPDFYGSNNDVIWRTVEPNDAERRARLAVEFVERFKDEPMIYADYVYPAVRSTLEALRARGILTALASSSPRKFIDRFLDETGLTELFDYTVSGEECENHKPAPDVYLRAMEALGVHPDEVLVVEDSPLGIAAGRAAGAFVLAPFVPSAPGVDQSEADARIVDISGVLNYLDR</sequence>
<dbReference type="InterPro" id="IPR051600">
    <property type="entry name" value="Beta-PGM-like"/>
</dbReference>
<dbReference type="Pfam" id="PF00702">
    <property type="entry name" value="Hydrolase"/>
    <property type="match status" value="1"/>
</dbReference>
<evidence type="ECO:0000313" key="7">
    <source>
        <dbReference type="Proteomes" id="UP000405524"/>
    </source>
</evidence>
<dbReference type="SFLD" id="SFLDS00003">
    <property type="entry name" value="Haloacid_Dehalogenase"/>
    <property type="match status" value="1"/>
</dbReference>
<dbReference type="InterPro" id="IPR023214">
    <property type="entry name" value="HAD_sf"/>
</dbReference>
<dbReference type="GO" id="GO:0046872">
    <property type="term" value="F:metal ion binding"/>
    <property type="evidence" value="ECO:0007669"/>
    <property type="project" value="UniProtKB-KW"/>
</dbReference>
<protein>
    <submittedName>
        <fullName evidence="6">2-deoxyglucose-6-phosphate phosphatase</fullName>
        <ecNumber evidence="6">3.1.3.68</ecNumber>
    </submittedName>
</protein>
<evidence type="ECO:0000256" key="1">
    <source>
        <dbReference type="ARBA" id="ARBA00001946"/>
    </source>
</evidence>
<dbReference type="PANTHER" id="PTHR46193">
    <property type="entry name" value="6-PHOSPHOGLUCONATE PHOSPHATASE"/>
    <property type="match status" value="1"/>
</dbReference>
<dbReference type="OrthoDB" id="9797743at2"/>
<dbReference type="NCBIfam" id="TIGR01509">
    <property type="entry name" value="HAD-SF-IA-v3"/>
    <property type="match status" value="1"/>
</dbReference>
<evidence type="ECO:0000256" key="4">
    <source>
        <dbReference type="ARBA" id="ARBA00022842"/>
    </source>
</evidence>
<keyword evidence="4" id="KW-0460">Magnesium</keyword>
<gene>
    <name evidence="6" type="primary">yniC</name>
    <name evidence="6" type="ORF">JKKLCJKK_00961</name>
</gene>
<keyword evidence="5" id="KW-0119">Carbohydrate metabolism</keyword>
<dbReference type="InterPro" id="IPR023198">
    <property type="entry name" value="PGP-like_dom2"/>
</dbReference>
<dbReference type="Proteomes" id="UP000405524">
    <property type="component" value="Unassembled WGS sequence"/>
</dbReference>
<evidence type="ECO:0000313" key="6">
    <source>
        <dbReference type="EMBL" id="VWL97949.1"/>
    </source>
</evidence>
<proteinExistence type="inferred from homology"/>
<evidence type="ECO:0000256" key="5">
    <source>
        <dbReference type="ARBA" id="ARBA00023277"/>
    </source>
</evidence>
<reference evidence="6 7" key="1">
    <citation type="submission" date="2019-10" db="EMBL/GenBank/DDBJ databases">
        <authorList>
            <person name="Wolf R A."/>
        </authorList>
    </citation>
    <scope>NUCLEOTIDE SEQUENCE [LARGE SCALE GENOMIC DNA]</scope>
    <source>
        <strain evidence="6">Collinsella_intestinalis_DSM_13632</strain>
    </source>
</reference>
<keyword evidence="6" id="KW-0378">Hydrolase</keyword>
<accession>A0A5K1J5A7</accession>
<dbReference type="Gene3D" id="3.40.50.1000">
    <property type="entry name" value="HAD superfamily/HAD-like"/>
    <property type="match status" value="1"/>
</dbReference>
<evidence type="ECO:0000256" key="2">
    <source>
        <dbReference type="ARBA" id="ARBA00006171"/>
    </source>
</evidence>
<comment type="cofactor">
    <cofactor evidence="1">
        <name>Mg(2+)</name>
        <dbReference type="ChEBI" id="CHEBI:18420"/>
    </cofactor>
</comment>
<comment type="similarity">
    <text evidence="2">Belongs to the HAD-like hydrolase superfamily. CbbY/CbbZ/Gph/YieH family.</text>
</comment>
<organism evidence="6 7">
    <name type="scientific">Collinsella intestinalis</name>
    <dbReference type="NCBI Taxonomy" id="147207"/>
    <lineage>
        <taxon>Bacteria</taxon>
        <taxon>Bacillati</taxon>
        <taxon>Actinomycetota</taxon>
        <taxon>Coriobacteriia</taxon>
        <taxon>Coriobacteriales</taxon>
        <taxon>Coriobacteriaceae</taxon>
        <taxon>Collinsella</taxon>
    </lineage>
</organism>
<dbReference type="GO" id="GO:0003850">
    <property type="term" value="F:2-deoxyglucose-6-phosphatase activity"/>
    <property type="evidence" value="ECO:0007669"/>
    <property type="project" value="UniProtKB-EC"/>
</dbReference>
<dbReference type="InterPro" id="IPR006439">
    <property type="entry name" value="HAD-SF_hydro_IA"/>
</dbReference>
<dbReference type="SFLD" id="SFLDG01129">
    <property type="entry name" value="C1.5:_HAD__Beta-PGM__Phosphata"/>
    <property type="match status" value="1"/>
</dbReference>
<dbReference type="AlphaFoldDB" id="A0A5K1J5A7"/>
<evidence type="ECO:0000256" key="3">
    <source>
        <dbReference type="ARBA" id="ARBA00022723"/>
    </source>
</evidence>
<dbReference type="RefSeq" id="WP_152063554.1">
    <property type="nucleotide sequence ID" value="NZ_CABWIC010000011.1"/>
</dbReference>
<dbReference type="EC" id="3.1.3.68" evidence="6"/>
<dbReference type="InterPro" id="IPR036412">
    <property type="entry name" value="HAD-like_sf"/>
</dbReference>
<dbReference type="GeneID" id="77465946"/>
<dbReference type="Gene3D" id="1.10.150.240">
    <property type="entry name" value="Putative phosphatase, domain 2"/>
    <property type="match status" value="1"/>
</dbReference>
<dbReference type="PANTHER" id="PTHR46193:SF18">
    <property type="entry name" value="HEXITOL PHOSPHATASE B"/>
    <property type="match status" value="1"/>
</dbReference>
<keyword evidence="3" id="KW-0479">Metal-binding</keyword>
<dbReference type="PRINTS" id="PR00413">
    <property type="entry name" value="HADHALOGNASE"/>
</dbReference>
<name>A0A5K1J5A7_9ACTN</name>
<dbReference type="SUPFAM" id="SSF56784">
    <property type="entry name" value="HAD-like"/>
    <property type="match status" value="1"/>
</dbReference>
<dbReference type="SFLD" id="SFLDG01135">
    <property type="entry name" value="C1.5.6:_HAD__Beta-PGM__Phospha"/>
    <property type="match status" value="1"/>
</dbReference>